<name>A0A3A6Q6M3_9VIBR</name>
<evidence type="ECO:0000256" key="1">
    <source>
        <dbReference type="SAM" id="MobiDB-lite"/>
    </source>
</evidence>
<gene>
    <name evidence="2" type="ORF">DZ860_20450</name>
</gene>
<dbReference type="AlphaFoldDB" id="A0A3A6Q6M3"/>
<sequence length="59" mass="6646">MELRNKAGDVTQLADSLTLKEVAEMGFTIDLCDEAFDPAEHWQSENTGNQKRSEFPSED</sequence>
<reference evidence="2 3" key="1">
    <citation type="submission" date="2018-08" db="EMBL/GenBank/DDBJ databases">
        <title>Vibrio isolated from the Eastern China Marginal Seas.</title>
        <authorList>
            <person name="Li Y."/>
        </authorList>
    </citation>
    <scope>NUCLEOTIDE SEQUENCE [LARGE SCALE GENOMIC DNA]</scope>
    <source>
        <strain evidence="2 3">BEI233</strain>
    </source>
</reference>
<comment type="caution">
    <text evidence="2">The sequence shown here is derived from an EMBL/GenBank/DDBJ whole genome shotgun (WGS) entry which is preliminary data.</text>
</comment>
<dbReference type="Proteomes" id="UP000273252">
    <property type="component" value="Unassembled WGS sequence"/>
</dbReference>
<protein>
    <submittedName>
        <fullName evidence="2">Uncharacterized protein</fullName>
    </submittedName>
</protein>
<evidence type="ECO:0000313" key="2">
    <source>
        <dbReference type="EMBL" id="RJX66205.1"/>
    </source>
</evidence>
<accession>A0A3A6Q6M3</accession>
<dbReference type="OrthoDB" id="6402074at2"/>
<proteinExistence type="predicted"/>
<feature type="region of interest" description="Disordered" evidence="1">
    <location>
        <begin position="39"/>
        <end position="59"/>
    </location>
</feature>
<keyword evidence="3" id="KW-1185">Reference proteome</keyword>
<organism evidence="2 3">
    <name type="scientific">Vibrio sinensis</name>
    <dbReference type="NCBI Taxonomy" id="2302434"/>
    <lineage>
        <taxon>Bacteria</taxon>
        <taxon>Pseudomonadati</taxon>
        <taxon>Pseudomonadota</taxon>
        <taxon>Gammaproteobacteria</taxon>
        <taxon>Vibrionales</taxon>
        <taxon>Vibrionaceae</taxon>
        <taxon>Vibrio</taxon>
    </lineage>
</organism>
<dbReference type="EMBL" id="QVMU01000029">
    <property type="protein sequence ID" value="RJX66205.1"/>
    <property type="molecule type" value="Genomic_DNA"/>
</dbReference>
<dbReference type="RefSeq" id="WP_120034829.1">
    <property type="nucleotide sequence ID" value="NZ_QVMU01000029.1"/>
</dbReference>
<evidence type="ECO:0000313" key="3">
    <source>
        <dbReference type="Proteomes" id="UP000273252"/>
    </source>
</evidence>